<dbReference type="GO" id="GO:0000139">
    <property type="term" value="C:Golgi membrane"/>
    <property type="evidence" value="ECO:0007669"/>
    <property type="project" value="InterPro"/>
</dbReference>
<reference evidence="6 7" key="1">
    <citation type="journal article" date="2013" name="Curr. Biol.">
        <title>The Genome of the Foraminiferan Reticulomyxa filosa.</title>
        <authorList>
            <person name="Glockner G."/>
            <person name="Hulsmann N."/>
            <person name="Schleicher M."/>
            <person name="Noegel A.A."/>
            <person name="Eichinger L."/>
            <person name="Gallinger C."/>
            <person name="Pawlowski J."/>
            <person name="Sierra R."/>
            <person name="Euteneuer U."/>
            <person name="Pillet L."/>
            <person name="Moustafa A."/>
            <person name="Platzer M."/>
            <person name="Groth M."/>
            <person name="Szafranski K."/>
            <person name="Schliwa M."/>
        </authorList>
    </citation>
    <scope>NUCLEOTIDE SEQUENCE [LARGE SCALE GENOMIC DNA]</scope>
</reference>
<dbReference type="AlphaFoldDB" id="X6PCG6"/>
<dbReference type="PANTHER" id="PTHR10231">
    <property type="entry name" value="NUCLEOTIDE-SUGAR TRANSMEMBRANE TRANSPORTER"/>
    <property type="match status" value="1"/>
</dbReference>
<evidence type="ECO:0000313" key="7">
    <source>
        <dbReference type="Proteomes" id="UP000023152"/>
    </source>
</evidence>
<dbReference type="NCBIfam" id="TIGR00803">
    <property type="entry name" value="nst"/>
    <property type="match status" value="1"/>
</dbReference>
<feature type="transmembrane region" description="Helical" evidence="5">
    <location>
        <begin position="79"/>
        <end position="99"/>
    </location>
</feature>
<evidence type="ECO:0000256" key="4">
    <source>
        <dbReference type="ARBA" id="ARBA00023136"/>
    </source>
</evidence>
<dbReference type="Pfam" id="PF04142">
    <property type="entry name" value="Nuc_sug_transp"/>
    <property type="match status" value="1"/>
</dbReference>
<organism evidence="6 7">
    <name type="scientific">Reticulomyxa filosa</name>
    <dbReference type="NCBI Taxonomy" id="46433"/>
    <lineage>
        <taxon>Eukaryota</taxon>
        <taxon>Sar</taxon>
        <taxon>Rhizaria</taxon>
        <taxon>Retaria</taxon>
        <taxon>Foraminifera</taxon>
        <taxon>Monothalamids</taxon>
        <taxon>Reticulomyxidae</taxon>
        <taxon>Reticulomyxa</taxon>
    </lineage>
</organism>
<dbReference type="EMBL" id="ASPP01001311">
    <property type="protein sequence ID" value="ETO35764.1"/>
    <property type="molecule type" value="Genomic_DNA"/>
</dbReference>
<evidence type="ECO:0000256" key="3">
    <source>
        <dbReference type="ARBA" id="ARBA00022989"/>
    </source>
</evidence>
<evidence type="ECO:0000313" key="6">
    <source>
        <dbReference type="EMBL" id="ETO35764.1"/>
    </source>
</evidence>
<protein>
    <recommendedName>
        <fullName evidence="8">UDP-galactose transporter</fullName>
    </recommendedName>
</protein>
<accession>X6PCG6</accession>
<dbReference type="InterPro" id="IPR037185">
    <property type="entry name" value="EmrE-like"/>
</dbReference>
<feature type="transmembrane region" description="Helical" evidence="5">
    <location>
        <begin position="51"/>
        <end position="72"/>
    </location>
</feature>
<keyword evidence="3 5" id="KW-1133">Transmembrane helix</keyword>
<dbReference type="GO" id="GO:0015165">
    <property type="term" value="F:pyrimidine nucleotide-sugar transmembrane transporter activity"/>
    <property type="evidence" value="ECO:0007669"/>
    <property type="project" value="InterPro"/>
</dbReference>
<dbReference type="InterPro" id="IPR007271">
    <property type="entry name" value="Nuc_sug_transpt"/>
</dbReference>
<evidence type="ECO:0000256" key="2">
    <source>
        <dbReference type="ARBA" id="ARBA00022692"/>
    </source>
</evidence>
<evidence type="ECO:0000256" key="1">
    <source>
        <dbReference type="ARBA" id="ARBA00004141"/>
    </source>
</evidence>
<name>X6PCG6_RETFI</name>
<dbReference type="Proteomes" id="UP000023152">
    <property type="component" value="Unassembled WGS sequence"/>
</dbReference>
<evidence type="ECO:0008006" key="8">
    <source>
        <dbReference type="Google" id="ProtNLM"/>
    </source>
</evidence>
<comment type="caution">
    <text evidence="6">The sequence shown here is derived from an EMBL/GenBank/DDBJ whole genome shotgun (WGS) entry which is preliminary data.</text>
</comment>
<comment type="subcellular location">
    <subcellularLocation>
        <location evidence="1">Membrane</location>
        <topology evidence="1">Multi-pass membrane protein</topology>
    </subcellularLocation>
</comment>
<keyword evidence="4 5" id="KW-0472">Membrane</keyword>
<sequence>MVKKVHDPWTNLMNQLVGSDLFSFVKMSIPATTYAIQNNLLFIALHHLDSAIYQVCYQLKTFTAAVFAIIMLHKSYTKLQWFSFLLLALGAIFANLSIVDSDNASHSSSPNSKSAPANDPQKLHLQMNKAKQINQNKIKFYLFIDLFVYFFFIFFFFCTHIAYVHMHIM</sequence>
<dbReference type="SUPFAM" id="SSF103481">
    <property type="entry name" value="Multidrug resistance efflux transporter EmrE"/>
    <property type="match status" value="1"/>
</dbReference>
<keyword evidence="2 5" id="KW-0812">Transmembrane</keyword>
<keyword evidence="7" id="KW-1185">Reference proteome</keyword>
<feature type="transmembrane region" description="Helical" evidence="5">
    <location>
        <begin position="140"/>
        <end position="164"/>
    </location>
</feature>
<gene>
    <name evidence="6" type="ORF">RFI_01298</name>
</gene>
<evidence type="ECO:0000256" key="5">
    <source>
        <dbReference type="SAM" id="Phobius"/>
    </source>
</evidence>
<dbReference type="OrthoDB" id="408493at2759"/>
<proteinExistence type="predicted"/>